<gene>
    <name evidence="1" type="ORF">L6452_18386</name>
</gene>
<proteinExistence type="predicted"/>
<protein>
    <submittedName>
        <fullName evidence="1">Uncharacterized protein</fullName>
    </submittedName>
</protein>
<name>A0ACB9C5W8_ARCLA</name>
<evidence type="ECO:0000313" key="2">
    <source>
        <dbReference type="Proteomes" id="UP001055879"/>
    </source>
</evidence>
<reference evidence="2" key="1">
    <citation type="journal article" date="2022" name="Mol. Ecol. Resour.">
        <title>The genomes of chicory, endive, great burdock and yacon provide insights into Asteraceae palaeo-polyploidization history and plant inulin production.</title>
        <authorList>
            <person name="Fan W."/>
            <person name="Wang S."/>
            <person name="Wang H."/>
            <person name="Wang A."/>
            <person name="Jiang F."/>
            <person name="Liu H."/>
            <person name="Zhao H."/>
            <person name="Xu D."/>
            <person name="Zhang Y."/>
        </authorList>
    </citation>
    <scope>NUCLEOTIDE SEQUENCE [LARGE SCALE GENOMIC DNA]</scope>
    <source>
        <strain evidence="2">cv. Niubang</strain>
    </source>
</reference>
<comment type="caution">
    <text evidence="1">The sequence shown here is derived from an EMBL/GenBank/DDBJ whole genome shotgun (WGS) entry which is preliminary data.</text>
</comment>
<accession>A0ACB9C5W8</accession>
<evidence type="ECO:0000313" key="1">
    <source>
        <dbReference type="EMBL" id="KAI3729722.1"/>
    </source>
</evidence>
<dbReference type="Proteomes" id="UP001055879">
    <property type="component" value="Linkage Group LG05"/>
</dbReference>
<reference evidence="1 2" key="2">
    <citation type="journal article" date="2022" name="Mol. Ecol. Resour.">
        <title>The genomes of chicory, endive, great burdock and yacon provide insights into Asteraceae paleo-polyploidization history and plant inulin production.</title>
        <authorList>
            <person name="Fan W."/>
            <person name="Wang S."/>
            <person name="Wang H."/>
            <person name="Wang A."/>
            <person name="Jiang F."/>
            <person name="Liu H."/>
            <person name="Zhao H."/>
            <person name="Xu D."/>
            <person name="Zhang Y."/>
        </authorList>
    </citation>
    <scope>NUCLEOTIDE SEQUENCE [LARGE SCALE GENOMIC DNA]</scope>
    <source>
        <strain evidence="2">cv. Niubang</strain>
    </source>
</reference>
<keyword evidence="2" id="KW-1185">Reference proteome</keyword>
<organism evidence="1 2">
    <name type="scientific">Arctium lappa</name>
    <name type="common">Greater burdock</name>
    <name type="synonym">Lappa major</name>
    <dbReference type="NCBI Taxonomy" id="4217"/>
    <lineage>
        <taxon>Eukaryota</taxon>
        <taxon>Viridiplantae</taxon>
        <taxon>Streptophyta</taxon>
        <taxon>Embryophyta</taxon>
        <taxon>Tracheophyta</taxon>
        <taxon>Spermatophyta</taxon>
        <taxon>Magnoliopsida</taxon>
        <taxon>eudicotyledons</taxon>
        <taxon>Gunneridae</taxon>
        <taxon>Pentapetalae</taxon>
        <taxon>asterids</taxon>
        <taxon>campanulids</taxon>
        <taxon>Asterales</taxon>
        <taxon>Asteraceae</taxon>
        <taxon>Carduoideae</taxon>
        <taxon>Cardueae</taxon>
        <taxon>Arctiinae</taxon>
        <taxon>Arctium</taxon>
    </lineage>
</organism>
<sequence>MMSMVCNSKASNLLETIDDAQIMEDVYDRDKVDKAVVVGDKRRWESNPRPPKRPRPFNGRRCFDNCQEARWCPRCRSKHHDNCNSNPTSCAKCGKSDHATKDCPIKGVVCFECKMLGHFRKDCPKWKTRSAPEKKENPPRVLGRSFQMTVDEAKASTDVVSGTFLLNFVPARVLLDSVVEVANGSHVLICDVLRECTLEIEGKEFLIDLMPMVIGGFDVAVGMDWLVNNHAEIVCSKKLI</sequence>
<dbReference type="EMBL" id="CM042051">
    <property type="protein sequence ID" value="KAI3729722.1"/>
    <property type="molecule type" value="Genomic_DNA"/>
</dbReference>